<dbReference type="OrthoDB" id="19039at2759"/>
<feature type="transmembrane region" description="Helical" evidence="12">
    <location>
        <begin position="111"/>
        <end position="129"/>
    </location>
</feature>
<dbReference type="eggNOG" id="KOG2516">
    <property type="taxonomic scope" value="Eukaryota"/>
</dbReference>
<evidence type="ECO:0000256" key="8">
    <source>
        <dbReference type="ARBA" id="ARBA00022989"/>
    </source>
</evidence>
<evidence type="ECO:0000256" key="4">
    <source>
        <dbReference type="ARBA" id="ARBA00022676"/>
    </source>
</evidence>
<sequence>MLVCSILCFIIFNKTNSRLGYLLLLASIPVLVLFHLSIAPYTKVEESFHIQAIHDIETYGIPTHNVKDVLQAEYDHFTFPGAVPRTFAGAVALSGLSSPIIWLKHDIDRQFVARAILGLFNASSLLYFASSLRRTAGRATAIWYLLFQASQFHVLYYASRTLSNMFAFGMTTFALASLLPEPVSSATYRKRSRVALYLITIAGIVFRAELALFLATHTLFLLASGRISIQREIIPAGALGLVLGQAITLPIDSFFWQQYPLWPEFTAFKFNVVAGQASAWGTHPWHYYFTNALPRLLLNPLTYLIGIPISLLQPATRGIATSILIPSLAYIAIYSIQPHKEWRFIVYSIPSLTAAAALGTSYIWTHRTKSFIYRFLSLGMIVSTLFSFLLSSFALLPASSANYPGAHALNALHNHVLSAAPKSARGQHEPITVSVHLGNLACQTGVTRFLQLSDDRSKQQGSNISSTISWSYDKSPPPASLSAMQTFWSRFDYVLLEPHEAETLLSLSGSPTEYAYSQSYAWETVDSVTGFAGLHVLRPGEEASGGVEEGILKWLFGRKVNEWGILHSWRKIREGIRESVSKGWWVEVKMKEKIRILGRVR</sequence>
<evidence type="ECO:0000256" key="10">
    <source>
        <dbReference type="ARBA" id="ARBA00044721"/>
    </source>
</evidence>
<evidence type="ECO:0000256" key="11">
    <source>
        <dbReference type="ARBA" id="ARBA00048899"/>
    </source>
</evidence>
<keyword evidence="5" id="KW-0808">Transferase</keyword>
<dbReference type="Proteomes" id="UP000000560">
    <property type="component" value="Chromosome II"/>
</dbReference>
<accession>C8V4E1</accession>
<dbReference type="GO" id="GO:0052917">
    <property type="term" value="F:dol-P-Man:Man(7)GlcNAc(2)-PP-Dol alpha-1,6-mannosyltransferase activity"/>
    <property type="evidence" value="ECO:0007669"/>
    <property type="project" value="UniProtKB-EC"/>
</dbReference>
<dbReference type="RefSeq" id="XP_050467526.1">
    <property type="nucleotide sequence ID" value="XM_050611500.1"/>
</dbReference>
<dbReference type="AlphaFoldDB" id="C8V4E1"/>
<dbReference type="GO" id="GO:0006487">
    <property type="term" value="P:protein N-linked glycosylation"/>
    <property type="evidence" value="ECO:0000318"/>
    <property type="project" value="GO_Central"/>
</dbReference>
<evidence type="ECO:0000256" key="9">
    <source>
        <dbReference type="ARBA" id="ARBA00023136"/>
    </source>
</evidence>
<comment type="function">
    <text evidence="10">Mannosyltransferase that operates in the biosynthetic pathway of dolichol-linked oligosaccharides, the glycan precursors employed in protein asparagine (N)-glycosylation. The assembly of dolichol-linked oligosaccharides begins on the cytosolic side of the endoplasmic reticulum membrane and finishes in its lumen. The sequential addition of sugars to dolichol pyrophosphate produces dolichol-linked oligosaccharides containing fourteen sugars, including two GlcNAcs, nine mannoses and three glucoses. Once assembled, the oligosaccharide is transferred from the lipid to nascent proteins by oligosaccharyltransferases. In the lumen of the endoplasmic reticulum, adds the eighth mannose residue in an alpha-1,6 linkage onto Man(7)GlcNAc(2)-PP-dolichol to produce Man(8)GlcNAc(2)-PP-dolichol.</text>
</comment>
<comment type="subcellular location">
    <subcellularLocation>
        <location evidence="1 12">Endoplasmic reticulum membrane</location>
        <topology evidence="1 12">Multi-pass membrane protein</topology>
    </subcellularLocation>
</comment>
<dbReference type="UniPathway" id="UPA00378"/>
<dbReference type="GeneID" id="2873008"/>
<keyword evidence="7 12" id="KW-0256">Endoplasmic reticulum</keyword>
<feature type="transmembrane region" description="Helical" evidence="12">
    <location>
        <begin position="195"/>
        <end position="222"/>
    </location>
</feature>
<dbReference type="EMBL" id="BN001302">
    <property type="protein sequence ID" value="CBF75827.1"/>
    <property type="molecule type" value="Genomic_DNA"/>
</dbReference>
<feature type="transmembrane region" description="Helical" evidence="12">
    <location>
        <begin position="319"/>
        <end position="336"/>
    </location>
</feature>
<evidence type="ECO:0000256" key="3">
    <source>
        <dbReference type="ARBA" id="ARBA00007063"/>
    </source>
</evidence>
<dbReference type="KEGG" id="ani:ANIA_03588"/>
<dbReference type="STRING" id="227321.C8V4E1"/>
<comment type="catalytic activity">
    <reaction evidence="11">
        <text>an alpha-D-Man-(1-&gt;2)-alpha-D-Man-(1-&gt;2)-alpha-D-Man-(1-&gt;3)-[alpha-D-Man-(1-&gt;2)-alpha-D-Man-(1-&gt;3)-alpha-D-Man-(1-&gt;6)]-beta-D-Man-(1-&gt;4)-beta-D-GlcNAc-(1-&gt;4)-alpha-D-GlcNAc-diphospho-di-trans,poly-cis-dolichol + a di-trans,poly-cis-dolichyl beta-D-mannosyl phosphate = an alpha-D-Man-(1-&gt;2)-alpha-D-Man-(1-&gt;2)-alpha-D-Man-(1-&gt;3)-[alpha-D-Man-(1-&gt;2)-alpha-D-Man-(1-&gt;3)-[alpha-D-Man-(1-&gt;6)]-alpha-D-Man-(1-&gt;6)]-beta-D-Man-(1-&gt;4)-beta-D-GlcNAc-(1-&gt;4)-alpha-D-GlcNAc-diphospho-di-trans,poly-cis-dolichol + a di-trans,poly-cis-dolichyl phosphate + H(+)</text>
        <dbReference type="Rhea" id="RHEA:29535"/>
        <dbReference type="Rhea" id="RHEA-COMP:19498"/>
        <dbReference type="Rhea" id="RHEA-COMP:19501"/>
        <dbReference type="Rhea" id="RHEA-COMP:19518"/>
        <dbReference type="Rhea" id="RHEA-COMP:19519"/>
        <dbReference type="ChEBI" id="CHEBI:15378"/>
        <dbReference type="ChEBI" id="CHEBI:57683"/>
        <dbReference type="ChEBI" id="CHEBI:58211"/>
        <dbReference type="ChEBI" id="CHEBI:132517"/>
        <dbReference type="ChEBI" id="CHEBI:132519"/>
        <dbReference type="EC" id="2.4.1.260"/>
    </reaction>
    <physiologicalReaction direction="left-to-right" evidence="11">
        <dbReference type="Rhea" id="RHEA:29536"/>
    </physiologicalReaction>
</comment>
<dbReference type="GO" id="GO:0000009">
    <property type="term" value="F:alpha-1,6-mannosyltransferase activity"/>
    <property type="evidence" value="ECO:0000318"/>
    <property type="project" value="GO_Central"/>
</dbReference>
<evidence type="ECO:0000313" key="13">
    <source>
        <dbReference type="EMBL" id="CBF75827.1"/>
    </source>
</evidence>
<dbReference type="InterPro" id="IPR005599">
    <property type="entry name" value="GPI_mannosylTrfase"/>
</dbReference>
<dbReference type="PANTHER" id="PTHR22760:SF1">
    <property type="entry name" value="DOL-P-MAN:MAN(7)GLCNAC(2)-PP-DOL ALPHA-1,6-MANNOSYLTRANSFERASE"/>
    <property type="match status" value="1"/>
</dbReference>
<feature type="transmembrane region" description="Helical" evidence="12">
    <location>
        <begin position="19"/>
        <end position="38"/>
    </location>
</feature>
<protein>
    <recommendedName>
        <fullName evidence="12">Mannosyltransferase</fullName>
        <ecNumber evidence="12">2.4.1.-</ecNumber>
    </recommendedName>
</protein>
<feature type="transmembrane region" description="Helical" evidence="12">
    <location>
        <begin position="342"/>
        <end position="364"/>
    </location>
</feature>
<keyword evidence="6 12" id="KW-0812">Transmembrane</keyword>
<dbReference type="GO" id="GO:0005789">
    <property type="term" value="C:endoplasmic reticulum membrane"/>
    <property type="evidence" value="ECO:0000318"/>
    <property type="project" value="GO_Central"/>
</dbReference>
<name>C8V4E1_EMENI</name>
<feature type="transmembrane region" description="Helical" evidence="12">
    <location>
        <begin position="371"/>
        <end position="396"/>
    </location>
</feature>
<feature type="transmembrane region" description="Helical" evidence="12">
    <location>
        <begin position="292"/>
        <end position="312"/>
    </location>
</feature>
<reference evidence="14" key="2">
    <citation type="journal article" date="2009" name="Fungal Genet. Biol.">
        <title>The 2008 update of the Aspergillus nidulans genome annotation: a community effort.</title>
        <authorList>
            <person name="Wortman J.R."/>
            <person name="Gilsenan J.M."/>
            <person name="Joardar V."/>
            <person name="Deegan J."/>
            <person name="Clutterbuck J."/>
            <person name="Andersen M.R."/>
            <person name="Archer D."/>
            <person name="Bencina M."/>
            <person name="Braus G."/>
            <person name="Coutinho P."/>
            <person name="von Dohren H."/>
            <person name="Doonan J."/>
            <person name="Driessen A.J."/>
            <person name="Durek P."/>
            <person name="Espeso E."/>
            <person name="Fekete E."/>
            <person name="Flipphi M."/>
            <person name="Estrada C.G."/>
            <person name="Geysens S."/>
            <person name="Goldman G."/>
            <person name="de Groot P.W."/>
            <person name="Hansen K."/>
            <person name="Harris S.D."/>
            <person name="Heinekamp T."/>
            <person name="Helmstaedt K."/>
            <person name="Henrissat B."/>
            <person name="Hofmann G."/>
            <person name="Homan T."/>
            <person name="Horio T."/>
            <person name="Horiuchi H."/>
            <person name="James S."/>
            <person name="Jones M."/>
            <person name="Karaffa L."/>
            <person name="Karanyi Z."/>
            <person name="Kato M."/>
            <person name="Keller N."/>
            <person name="Kelly D.E."/>
            <person name="Kiel J.A."/>
            <person name="Kim J.M."/>
            <person name="van der Klei I.J."/>
            <person name="Klis F.M."/>
            <person name="Kovalchuk A."/>
            <person name="Krasevec N."/>
            <person name="Kubicek C.P."/>
            <person name="Liu B."/>
            <person name="Maccabe A."/>
            <person name="Meyer V."/>
            <person name="Mirabito P."/>
            <person name="Miskei M."/>
            <person name="Mos M."/>
            <person name="Mullins J."/>
            <person name="Nelson D.R."/>
            <person name="Nielsen J."/>
            <person name="Oakley B.R."/>
            <person name="Osmani S.A."/>
            <person name="Pakula T."/>
            <person name="Paszewski A."/>
            <person name="Paulsen I."/>
            <person name="Pilsyk S."/>
            <person name="Pocsi I."/>
            <person name="Punt P.J."/>
            <person name="Ram A.F."/>
            <person name="Ren Q."/>
            <person name="Robellet X."/>
            <person name="Robson G."/>
            <person name="Seiboth B."/>
            <person name="van Solingen P."/>
            <person name="Specht T."/>
            <person name="Sun J."/>
            <person name="Taheri-Talesh N."/>
            <person name="Takeshita N."/>
            <person name="Ussery D."/>
            <person name="vanKuyk P.A."/>
            <person name="Visser H."/>
            <person name="van de Vondervoort P.J."/>
            <person name="de Vries R.P."/>
            <person name="Walton J."/>
            <person name="Xiang X."/>
            <person name="Xiong Y."/>
            <person name="Zeng A.P."/>
            <person name="Brandt B.W."/>
            <person name="Cornell M.J."/>
            <person name="van den Hondel C.A."/>
            <person name="Visser J."/>
            <person name="Oliver S.G."/>
            <person name="Turner G."/>
        </authorList>
    </citation>
    <scope>GENOME REANNOTATION</scope>
    <source>
        <strain evidence="14">FGSC A4 / ATCC 38163 / CBS 112.46 / NRRL 194 / M139</strain>
    </source>
</reference>
<evidence type="ECO:0000256" key="6">
    <source>
        <dbReference type="ARBA" id="ARBA00022692"/>
    </source>
</evidence>
<dbReference type="FunCoup" id="C8V4E1">
    <property type="interactions" value="386"/>
</dbReference>
<evidence type="ECO:0000256" key="2">
    <source>
        <dbReference type="ARBA" id="ARBA00004922"/>
    </source>
</evidence>
<evidence type="ECO:0000256" key="7">
    <source>
        <dbReference type="ARBA" id="ARBA00022824"/>
    </source>
</evidence>
<dbReference type="PANTHER" id="PTHR22760">
    <property type="entry name" value="GLYCOSYLTRANSFERASE"/>
    <property type="match status" value="1"/>
</dbReference>
<dbReference type="HOGENOM" id="CLU_008917_4_1_1"/>
<comment type="pathway">
    <text evidence="2">Protein modification; protein glycosylation.</text>
</comment>
<evidence type="ECO:0000256" key="5">
    <source>
        <dbReference type="ARBA" id="ARBA00022679"/>
    </source>
</evidence>
<proteinExistence type="inferred from homology"/>
<keyword evidence="9 12" id="KW-0472">Membrane</keyword>
<evidence type="ECO:0000256" key="1">
    <source>
        <dbReference type="ARBA" id="ARBA00004477"/>
    </source>
</evidence>
<feature type="transmembrane region" description="Helical" evidence="12">
    <location>
        <begin position="86"/>
        <end position="104"/>
    </location>
</feature>
<dbReference type="OMA" id="WWVEVRM"/>
<evidence type="ECO:0000256" key="12">
    <source>
        <dbReference type="RuleBase" id="RU363075"/>
    </source>
</evidence>
<dbReference type="EC" id="2.4.1.-" evidence="12"/>
<dbReference type="Pfam" id="PF03901">
    <property type="entry name" value="Glyco_transf_22"/>
    <property type="match status" value="1"/>
</dbReference>
<keyword evidence="14" id="KW-1185">Reference proteome</keyword>
<keyword evidence="4 12" id="KW-0328">Glycosyltransferase</keyword>
<evidence type="ECO:0000313" key="14">
    <source>
        <dbReference type="Proteomes" id="UP000000560"/>
    </source>
</evidence>
<keyword evidence="8 12" id="KW-1133">Transmembrane helix</keyword>
<feature type="transmembrane region" description="Helical" evidence="12">
    <location>
        <begin position="141"/>
        <end position="158"/>
    </location>
</feature>
<dbReference type="InParanoid" id="C8V4E1"/>
<organism evidence="13 14">
    <name type="scientific">Emericella nidulans (strain FGSC A4 / ATCC 38163 / CBS 112.46 / NRRL 194 / M139)</name>
    <name type="common">Aspergillus nidulans</name>
    <dbReference type="NCBI Taxonomy" id="227321"/>
    <lineage>
        <taxon>Eukaryota</taxon>
        <taxon>Fungi</taxon>
        <taxon>Dikarya</taxon>
        <taxon>Ascomycota</taxon>
        <taxon>Pezizomycotina</taxon>
        <taxon>Eurotiomycetes</taxon>
        <taxon>Eurotiomycetidae</taxon>
        <taxon>Eurotiales</taxon>
        <taxon>Aspergillaceae</taxon>
        <taxon>Aspergillus</taxon>
        <taxon>Aspergillus subgen. Nidulantes</taxon>
    </lineage>
</organism>
<gene>
    <name evidence="13" type="ORF">ANIA_03588</name>
</gene>
<reference evidence="14" key="1">
    <citation type="journal article" date="2005" name="Nature">
        <title>Sequencing of Aspergillus nidulans and comparative analysis with A. fumigatus and A. oryzae.</title>
        <authorList>
            <person name="Galagan J.E."/>
            <person name="Calvo S.E."/>
            <person name="Cuomo C."/>
            <person name="Ma L.J."/>
            <person name="Wortman J.R."/>
            <person name="Batzoglou S."/>
            <person name="Lee S.I."/>
            <person name="Basturkmen M."/>
            <person name="Spevak C.C."/>
            <person name="Clutterbuck J."/>
            <person name="Kapitonov V."/>
            <person name="Jurka J."/>
            <person name="Scazzocchio C."/>
            <person name="Farman M."/>
            <person name="Butler J."/>
            <person name="Purcell S."/>
            <person name="Harris S."/>
            <person name="Braus G.H."/>
            <person name="Draht O."/>
            <person name="Busch S."/>
            <person name="D'Enfert C."/>
            <person name="Bouchier C."/>
            <person name="Goldman G.H."/>
            <person name="Bell-Pedersen D."/>
            <person name="Griffiths-Jones S."/>
            <person name="Doonan J.H."/>
            <person name="Yu J."/>
            <person name="Vienken K."/>
            <person name="Pain A."/>
            <person name="Freitag M."/>
            <person name="Selker E.U."/>
            <person name="Archer D.B."/>
            <person name="Penalva M.A."/>
            <person name="Oakley B.R."/>
            <person name="Momany M."/>
            <person name="Tanaka T."/>
            <person name="Kumagai T."/>
            <person name="Asai K."/>
            <person name="Machida M."/>
            <person name="Nierman W.C."/>
            <person name="Denning D.W."/>
            <person name="Caddick M."/>
            <person name="Hynes M."/>
            <person name="Paoletti M."/>
            <person name="Fischer R."/>
            <person name="Miller B."/>
            <person name="Dyer P."/>
            <person name="Sachs M.S."/>
            <person name="Osmani S.A."/>
            <person name="Birren B.W."/>
        </authorList>
    </citation>
    <scope>NUCLEOTIDE SEQUENCE [LARGE SCALE GENOMIC DNA]</scope>
    <source>
        <strain evidence="14">FGSC A4 / ATCC 38163 / CBS 112.46 / NRRL 194 / M139</strain>
    </source>
</reference>
<comment type="similarity">
    <text evidence="3 12">Belongs to the glycosyltransferase 22 family.</text>
</comment>